<evidence type="ECO:0000313" key="2">
    <source>
        <dbReference type="EMBL" id="RRT38227.1"/>
    </source>
</evidence>
<accession>A0A426XFG6</accession>
<proteinExistence type="predicted"/>
<reference evidence="2 3" key="1">
    <citation type="journal article" date="2014" name="Agronomy (Basel)">
        <title>A Draft Genome Sequence for Ensete ventricosum, the Drought-Tolerant Tree Against Hunger.</title>
        <authorList>
            <person name="Harrison J."/>
            <person name="Moore K.A."/>
            <person name="Paszkiewicz K."/>
            <person name="Jones T."/>
            <person name="Grant M."/>
            <person name="Ambacheew D."/>
            <person name="Muzemil S."/>
            <person name="Studholme D.J."/>
        </authorList>
    </citation>
    <scope>NUCLEOTIDE SEQUENCE [LARGE SCALE GENOMIC DNA]</scope>
</reference>
<sequence length="82" mass="8937">MPIAEAVVALSTLELPQDRRAAVNPGPIAVQPPPFLTLEFVPRLGEKSHRPSTPEIADSPPGIADRRSDRRPSTLEFIAERS</sequence>
<gene>
    <name evidence="2" type="ORF">B296_00042775</name>
</gene>
<comment type="caution">
    <text evidence="2">The sequence shown here is derived from an EMBL/GenBank/DDBJ whole genome shotgun (WGS) entry which is preliminary data.</text>
</comment>
<dbReference type="Proteomes" id="UP000287651">
    <property type="component" value="Unassembled WGS sequence"/>
</dbReference>
<dbReference type="AlphaFoldDB" id="A0A426XFG6"/>
<name>A0A426XFG6_ENSVE</name>
<evidence type="ECO:0000256" key="1">
    <source>
        <dbReference type="SAM" id="MobiDB-lite"/>
    </source>
</evidence>
<organism evidence="2 3">
    <name type="scientific">Ensete ventricosum</name>
    <name type="common">Abyssinian banana</name>
    <name type="synonym">Musa ensete</name>
    <dbReference type="NCBI Taxonomy" id="4639"/>
    <lineage>
        <taxon>Eukaryota</taxon>
        <taxon>Viridiplantae</taxon>
        <taxon>Streptophyta</taxon>
        <taxon>Embryophyta</taxon>
        <taxon>Tracheophyta</taxon>
        <taxon>Spermatophyta</taxon>
        <taxon>Magnoliopsida</taxon>
        <taxon>Liliopsida</taxon>
        <taxon>Zingiberales</taxon>
        <taxon>Musaceae</taxon>
        <taxon>Ensete</taxon>
    </lineage>
</organism>
<feature type="compositionally biased region" description="Basic and acidic residues" evidence="1">
    <location>
        <begin position="64"/>
        <end position="82"/>
    </location>
</feature>
<dbReference type="EMBL" id="AMZH03021408">
    <property type="protein sequence ID" value="RRT38227.1"/>
    <property type="molecule type" value="Genomic_DNA"/>
</dbReference>
<feature type="region of interest" description="Disordered" evidence="1">
    <location>
        <begin position="45"/>
        <end position="82"/>
    </location>
</feature>
<evidence type="ECO:0000313" key="3">
    <source>
        <dbReference type="Proteomes" id="UP000287651"/>
    </source>
</evidence>
<protein>
    <submittedName>
        <fullName evidence="2">Uncharacterized protein</fullName>
    </submittedName>
</protein>